<proteinExistence type="predicted"/>
<evidence type="ECO:0000313" key="3">
    <source>
        <dbReference type="Proteomes" id="UP001165082"/>
    </source>
</evidence>
<feature type="transmembrane region" description="Helical" evidence="1">
    <location>
        <begin position="12"/>
        <end position="31"/>
    </location>
</feature>
<gene>
    <name evidence="2" type="ORF">TrRE_jg1009</name>
</gene>
<dbReference type="EMBL" id="BRXZ01001149">
    <property type="protein sequence ID" value="GMH63699.1"/>
    <property type="molecule type" value="Genomic_DNA"/>
</dbReference>
<sequence>MAVSPLRFAYRYWSVIFMAVCIGAVVFLPLVEEKGVLVEPTEAESVKAFLTSTPLIVAVSVTISGLAWSLGYLGLTSLPDTEVMAMCWHLTNGTWWSCGCDSWSGLFKIMPRMRTLYLILDNKHGINFADQTKLLIWLHGFPTTWPDNQIIWWLGIGCVPIVWCLCPILLSARAFMMVDKEMKKKGGRKEKSY</sequence>
<keyword evidence="1" id="KW-1133">Transmembrane helix</keyword>
<feature type="transmembrane region" description="Helical" evidence="1">
    <location>
        <begin position="150"/>
        <end position="175"/>
    </location>
</feature>
<dbReference type="Proteomes" id="UP001165082">
    <property type="component" value="Unassembled WGS sequence"/>
</dbReference>
<dbReference type="OrthoDB" id="192597at2759"/>
<keyword evidence="3" id="KW-1185">Reference proteome</keyword>
<protein>
    <recommendedName>
        <fullName evidence="4">Transmembrane protein</fullName>
    </recommendedName>
</protein>
<reference evidence="2" key="1">
    <citation type="submission" date="2022-07" db="EMBL/GenBank/DDBJ databases">
        <title>Genome analysis of Parmales, a sister group of diatoms, reveals the evolutionary specialization of diatoms from phago-mixotrophs to photoautotrophs.</title>
        <authorList>
            <person name="Ban H."/>
            <person name="Sato S."/>
            <person name="Yoshikawa S."/>
            <person name="Kazumasa Y."/>
            <person name="Nakamura Y."/>
            <person name="Ichinomiya M."/>
            <person name="Saitoh K."/>
            <person name="Sato N."/>
            <person name="Blanc-Mathieu R."/>
            <person name="Endo H."/>
            <person name="Kuwata A."/>
            <person name="Ogata H."/>
        </authorList>
    </citation>
    <scope>NUCLEOTIDE SEQUENCE</scope>
</reference>
<evidence type="ECO:0008006" key="4">
    <source>
        <dbReference type="Google" id="ProtNLM"/>
    </source>
</evidence>
<evidence type="ECO:0000256" key="1">
    <source>
        <dbReference type="SAM" id="Phobius"/>
    </source>
</evidence>
<keyword evidence="1" id="KW-0472">Membrane</keyword>
<feature type="transmembrane region" description="Helical" evidence="1">
    <location>
        <begin position="52"/>
        <end position="75"/>
    </location>
</feature>
<evidence type="ECO:0000313" key="2">
    <source>
        <dbReference type="EMBL" id="GMH63699.1"/>
    </source>
</evidence>
<accession>A0A9W7A878</accession>
<dbReference type="AlphaFoldDB" id="A0A9W7A878"/>
<keyword evidence="1" id="KW-0812">Transmembrane</keyword>
<organism evidence="2 3">
    <name type="scientific">Triparma retinervis</name>
    <dbReference type="NCBI Taxonomy" id="2557542"/>
    <lineage>
        <taxon>Eukaryota</taxon>
        <taxon>Sar</taxon>
        <taxon>Stramenopiles</taxon>
        <taxon>Ochrophyta</taxon>
        <taxon>Bolidophyceae</taxon>
        <taxon>Parmales</taxon>
        <taxon>Triparmaceae</taxon>
        <taxon>Triparma</taxon>
    </lineage>
</organism>
<name>A0A9W7A878_9STRA</name>
<comment type="caution">
    <text evidence="2">The sequence shown here is derived from an EMBL/GenBank/DDBJ whole genome shotgun (WGS) entry which is preliminary data.</text>
</comment>